<organism evidence="1">
    <name type="scientific">viral metagenome</name>
    <dbReference type="NCBI Taxonomy" id="1070528"/>
    <lineage>
        <taxon>unclassified sequences</taxon>
        <taxon>metagenomes</taxon>
        <taxon>organismal metagenomes</taxon>
    </lineage>
</organism>
<proteinExistence type="predicted"/>
<sequence>MEKLDIKNAIHILKQLGISPEQLGPERLRELMKITDFINKPTDITPEATRKIMDIIGLSLKKPKSQIYEKIPRNSPCPCGKYGKKYKKCCWVNVVEKGNETSLI</sequence>
<reference evidence="1" key="1">
    <citation type="journal article" date="2020" name="Nature">
        <title>Giant virus diversity and host interactions through global metagenomics.</title>
        <authorList>
            <person name="Schulz F."/>
            <person name="Roux S."/>
            <person name="Paez-Espino D."/>
            <person name="Jungbluth S."/>
            <person name="Walsh D.A."/>
            <person name="Denef V.J."/>
            <person name="McMahon K.D."/>
            <person name="Konstantinidis K.T."/>
            <person name="Eloe-Fadrosh E.A."/>
            <person name="Kyrpides N.C."/>
            <person name="Woyke T."/>
        </authorList>
    </citation>
    <scope>NUCLEOTIDE SEQUENCE</scope>
    <source>
        <strain evidence="1">GVMAG-M-3300023179-62</strain>
    </source>
</reference>
<dbReference type="Gene3D" id="3.10.450.50">
    <property type="match status" value="1"/>
</dbReference>
<dbReference type="EMBL" id="MN739858">
    <property type="protein sequence ID" value="QHT74739.1"/>
    <property type="molecule type" value="Genomic_DNA"/>
</dbReference>
<name>A0A6C0H2R5_9ZZZZ</name>
<accession>A0A6C0H2R5</accession>
<protein>
    <submittedName>
        <fullName evidence="1">Uncharacterized protein</fullName>
    </submittedName>
</protein>
<evidence type="ECO:0000313" key="1">
    <source>
        <dbReference type="EMBL" id="QHT74739.1"/>
    </source>
</evidence>
<dbReference type="AlphaFoldDB" id="A0A6C0H2R5"/>